<dbReference type="Proteomes" id="UP000636960">
    <property type="component" value="Unassembled WGS sequence"/>
</dbReference>
<evidence type="ECO:0000313" key="1">
    <source>
        <dbReference type="EMBL" id="GIE99308.1"/>
    </source>
</evidence>
<organism evidence="1 2">
    <name type="scientific">Paractinoplanes rishiriensis</name>
    <dbReference type="NCBI Taxonomy" id="1050105"/>
    <lineage>
        <taxon>Bacteria</taxon>
        <taxon>Bacillati</taxon>
        <taxon>Actinomycetota</taxon>
        <taxon>Actinomycetes</taxon>
        <taxon>Micromonosporales</taxon>
        <taxon>Micromonosporaceae</taxon>
        <taxon>Paractinoplanes</taxon>
    </lineage>
</organism>
<dbReference type="AlphaFoldDB" id="A0A919MXT6"/>
<proteinExistence type="predicted"/>
<gene>
    <name evidence="1" type="ORF">Ari01nite_67730</name>
</gene>
<name>A0A919MXT6_9ACTN</name>
<accession>A0A919MXT6</accession>
<protein>
    <submittedName>
        <fullName evidence="1">Uncharacterized protein</fullName>
    </submittedName>
</protein>
<dbReference type="EMBL" id="BOMV01000071">
    <property type="protein sequence ID" value="GIE99308.1"/>
    <property type="molecule type" value="Genomic_DNA"/>
</dbReference>
<evidence type="ECO:0000313" key="2">
    <source>
        <dbReference type="Proteomes" id="UP000636960"/>
    </source>
</evidence>
<sequence length="103" mass="10191">MHGSSVPGRVAGGSRNGRIVAVVIAGGRCGPSRVAGPAVPGGRRIRAPLPPRADAAGAAVRVPVAVPVQLGNSGGTITLLDARGIKADGVAYTGTRDGWTNVF</sequence>
<reference evidence="1" key="1">
    <citation type="submission" date="2021-01" db="EMBL/GenBank/DDBJ databases">
        <title>Whole genome shotgun sequence of Actinoplanes rishiriensis NBRC 108556.</title>
        <authorList>
            <person name="Komaki H."/>
            <person name="Tamura T."/>
        </authorList>
    </citation>
    <scope>NUCLEOTIDE SEQUENCE</scope>
    <source>
        <strain evidence="1">NBRC 108556</strain>
    </source>
</reference>
<comment type="caution">
    <text evidence="1">The sequence shown here is derived from an EMBL/GenBank/DDBJ whole genome shotgun (WGS) entry which is preliminary data.</text>
</comment>
<keyword evidence="2" id="KW-1185">Reference proteome</keyword>